<keyword evidence="4 5" id="KW-0472">Membrane</keyword>
<feature type="transmembrane region" description="Helical" evidence="5">
    <location>
        <begin position="65"/>
        <end position="84"/>
    </location>
</feature>
<dbReference type="InterPro" id="IPR001129">
    <property type="entry name" value="Membr-assoc_MAPEG"/>
</dbReference>
<gene>
    <name evidence="6" type="ORF">EDC22_11520</name>
</gene>
<evidence type="ECO:0000256" key="1">
    <source>
        <dbReference type="ARBA" id="ARBA00004370"/>
    </source>
</evidence>
<evidence type="ECO:0000313" key="6">
    <source>
        <dbReference type="EMBL" id="TCT04540.1"/>
    </source>
</evidence>
<organism evidence="6 7">
    <name type="scientific">Tepidamorphus gemmatus</name>
    <dbReference type="NCBI Taxonomy" id="747076"/>
    <lineage>
        <taxon>Bacteria</taxon>
        <taxon>Pseudomonadati</taxon>
        <taxon>Pseudomonadota</taxon>
        <taxon>Alphaproteobacteria</taxon>
        <taxon>Hyphomicrobiales</taxon>
        <taxon>Tepidamorphaceae</taxon>
        <taxon>Tepidamorphus</taxon>
    </lineage>
</organism>
<comment type="caution">
    <text evidence="6">The sequence shown here is derived from an EMBL/GenBank/DDBJ whole genome shotgun (WGS) entry which is preliminary data.</text>
</comment>
<sequence>MPLNTTLILSALLAQVILTIVVYAVLVRARYAAARRGEVTVSQYVVVRDEPEYLGRITRNVANQFELPVLFYALVLMLVAVNRVTMFDVIVAWAFVAVRVVHAAVHIRTSDVMLRLRVFGVGLVLIGLLTAHGVLIVLGSLAR</sequence>
<accession>A0A4R3LV91</accession>
<dbReference type="OrthoDB" id="5516290at2"/>
<keyword evidence="7" id="KW-1185">Reference proteome</keyword>
<dbReference type="Gene3D" id="1.20.120.550">
    <property type="entry name" value="Membrane associated eicosanoid/glutathione metabolism-like domain"/>
    <property type="match status" value="1"/>
</dbReference>
<protein>
    <recommendedName>
        <fullName evidence="8">MAPEG family protein</fullName>
    </recommendedName>
</protein>
<dbReference type="InterPro" id="IPR023352">
    <property type="entry name" value="MAPEG-like_dom_sf"/>
</dbReference>
<evidence type="ECO:0000256" key="5">
    <source>
        <dbReference type="SAM" id="Phobius"/>
    </source>
</evidence>
<evidence type="ECO:0000256" key="3">
    <source>
        <dbReference type="ARBA" id="ARBA00022989"/>
    </source>
</evidence>
<name>A0A4R3LV91_9HYPH</name>
<dbReference type="GO" id="GO:0016020">
    <property type="term" value="C:membrane"/>
    <property type="evidence" value="ECO:0007669"/>
    <property type="project" value="UniProtKB-SubCell"/>
</dbReference>
<feature type="transmembrane region" description="Helical" evidence="5">
    <location>
        <begin position="6"/>
        <end position="26"/>
    </location>
</feature>
<dbReference type="EMBL" id="SMAK01000015">
    <property type="protein sequence ID" value="TCT04540.1"/>
    <property type="molecule type" value="Genomic_DNA"/>
</dbReference>
<dbReference type="SUPFAM" id="SSF161084">
    <property type="entry name" value="MAPEG domain-like"/>
    <property type="match status" value="1"/>
</dbReference>
<evidence type="ECO:0008006" key="8">
    <source>
        <dbReference type="Google" id="ProtNLM"/>
    </source>
</evidence>
<dbReference type="RefSeq" id="WP_132807800.1">
    <property type="nucleotide sequence ID" value="NZ_SMAK01000015.1"/>
</dbReference>
<keyword evidence="2 5" id="KW-0812">Transmembrane</keyword>
<evidence type="ECO:0000256" key="4">
    <source>
        <dbReference type="ARBA" id="ARBA00023136"/>
    </source>
</evidence>
<proteinExistence type="predicted"/>
<comment type="subcellular location">
    <subcellularLocation>
        <location evidence="1">Membrane</location>
    </subcellularLocation>
</comment>
<evidence type="ECO:0000256" key="2">
    <source>
        <dbReference type="ARBA" id="ARBA00022692"/>
    </source>
</evidence>
<dbReference type="Pfam" id="PF01124">
    <property type="entry name" value="MAPEG"/>
    <property type="match status" value="1"/>
</dbReference>
<feature type="transmembrane region" description="Helical" evidence="5">
    <location>
        <begin position="119"/>
        <end position="142"/>
    </location>
</feature>
<reference evidence="6 7" key="1">
    <citation type="submission" date="2019-03" db="EMBL/GenBank/DDBJ databases">
        <title>Genomic Encyclopedia of Type Strains, Phase IV (KMG-IV): sequencing the most valuable type-strain genomes for metagenomic binning, comparative biology and taxonomic classification.</title>
        <authorList>
            <person name="Goeker M."/>
        </authorList>
    </citation>
    <scope>NUCLEOTIDE SEQUENCE [LARGE SCALE GENOMIC DNA]</scope>
    <source>
        <strain evidence="6 7">DSM 19345</strain>
    </source>
</reference>
<dbReference type="AlphaFoldDB" id="A0A4R3LV91"/>
<evidence type="ECO:0000313" key="7">
    <source>
        <dbReference type="Proteomes" id="UP000295678"/>
    </source>
</evidence>
<dbReference type="Proteomes" id="UP000295678">
    <property type="component" value="Unassembled WGS sequence"/>
</dbReference>
<keyword evidence="3 5" id="KW-1133">Transmembrane helix</keyword>